<evidence type="ECO:0000313" key="1">
    <source>
        <dbReference type="EMBL" id="SVD20635.1"/>
    </source>
</evidence>
<evidence type="ECO:0008006" key="2">
    <source>
        <dbReference type="Google" id="ProtNLM"/>
    </source>
</evidence>
<protein>
    <recommendedName>
        <fullName evidence="2">Outer membrane protein beta-barrel domain-containing protein</fullName>
    </recommendedName>
</protein>
<name>A0A382TFS7_9ZZZZ</name>
<proteinExistence type="predicted"/>
<dbReference type="AlphaFoldDB" id="A0A382TFS7"/>
<gene>
    <name evidence="1" type="ORF">METZ01_LOCUS373489</name>
</gene>
<reference evidence="1" key="1">
    <citation type="submission" date="2018-05" db="EMBL/GenBank/DDBJ databases">
        <authorList>
            <person name="Lanie J.A."/>
            <person name="Ng W.-L."/>
            <person name="Kazmierczak K.M."/>
            <person name="Andrzejewski T.M."/>
            <person name="Davidsen T.M."/>
            <person name="Wayne K.J."/>
            <person name="Tettelin H."/>
            <person name="Glass J.I."/>
            <person name="Rusch D."/>
            <person name="Podicherti R."/>
            <person name="Tsui H.-C.T."/>
            <person name="Winkler M.E."/>
        </authorList>
    </citation>
    <scope>NUCLEOTIDE SEQUENCE</scope>
</reference>
<sequence length="198" mass="21492">MKKLIQFLLPLIISSQLFAIVGFGAYGDFDLLKYPKGMDGDKATSGVEYGGFDNANGFGLLFYIDALPIVDLEADIEFVGNIYKYTPYVENVALTEGEMPWGRVSTYFTVRKEIIGISVPLLAKAQIYGGLGINNHTVLPVMTVDLIQSAFPSAADLDAALTESTSSDDQMEALATYMLDNADKISGFHLQAGLRGKL</sequence>
<feature type="non-terminal residue" evidence="1">
    <location>
        <position position="198"/>
    </location>
</feature>
<dbReference type="EMBL" id="UINC01136089">
    <property type="protein sequence ID" value="SVD20635.1"/>
    <property type="molecule type" value="Genomic_DNA"/>
</dbReference>
<accession>A0A382TFS7</accession>
<organism evidence="1">
    <name type="scientific">marine metagenome</name>
    <dbReference type="NCBI Taxonomy" id="408172"/>
    <lineage>
        <taxon>unclassified sequences</taxon>
        <taxon>metagenomes</taxon>
        <taxon>ecological metagenomes</taxon>
    </lineage>
</organism>